<organism evidence="2 3">
    <name type="scientific">Zestosphaera tikiterensis</name>
    <dbReference type="NCBI Taxonomy" id="1973259"/>
    <lineage>
        <taxon>Archaea</taxon>
        <taxon>Thermoproteota</taxon>
        <taxon>Thermoprotei</taxon>
        <taxon>Desulfurococcales</taxon>
        <taxon>Desulfurococcaceae</taxon>
        <taxon>Zestosphaera</taxon>
    </lineage>
</organism>
<feature type="domain" description="Methyltransferase type 11" evidence="1">
    <location>
        <begin position="2"/>
        <end position="40"/>
    </location>
</feature>
<dbReference type="AlphaFoldDB" id="A0A2R7Y5B8"/>
<dbReference type="Gene3D" id="3.40.50.150">
    <property type="entry name" value="Vaccinia Virus protein VP39"/>
    <property type="match status" value="1"/>
</dbReference>
<evidence type="ECO:0000313" key="3">
    <source>
        <dbReference type="Proteomes" id="UP000244093"/>
    </source>
</evidence>
<gene>
    <name evidence="2" type="ORF">B7O98_04595</name>
</gene>
<proteinExistence type="predicted"/>
<evidence type="ECO:0000313" key="2">
    <source>
        <dbReference type="EMBL" id="PUA32735.1"/>
    </source>
</evidence>
<dbReference type="Proteomes" id="UP000244093">
    <property type="component" value="Unassembled WGS sequence"/>
</dbReference>
<reference evidence="2 3" key="1">
    <citation type="journal article" date="2018" name="Syst. Appl. Microbiol.">
        <title>A new symbiotic nanoarchaeote (Candidatus Nanoclepta minutus) and its host (Zestosphaera tikiterensis gen. nov., sp. nov.) from a New Zealand hot spring.</title>
        <authorList>
            <person name="St John E."/>
            <person name="Liu Y."/>
            <person name="Podar M."/>
            <person name="Stott M.B."/>
            <person name="Meneghin J."/>
            <person name="Chen Z."/>
            <person name="Lagutin K."/>
            <person name="Mitchell K."/>
            <person name="Reysenbach A.L."/>
        </authorList>
    </citation>
    <scope>NUCLEOTIDE SEQUENCE [LARGE SCALE GENOMIC DNA]</scope>
    <source>
        <strain evidence="2">NZ3</strain>
    </source>
</reference>
<dbReference type="GO" id="GO:0008757">
    <property type="term" value="F:S-adenosylmethionine-dependent methyltransferase activity"/>
    <property type="evidence" value="ECO:0007669"/>
    <property type="project" value="InterPro"/>
</dbReference>
<dbReference type="EMBL" id="NBVN01000003">
    <property type="protein sequence ID" value="PUA32735.1"/>
    <property type="molecule type" value="Genomic_DNA"/>
</dbReference>
<dbReference type="Pfam" id="PF08241">
    <property type="entry name" value="Methyltransf_11"/>
    <property type="match status" value="1"/>
</dbReference>
<dbReference type="InterPro" id="IPR013216">
    <property type="entry name" value="Methyltransf_11"/>
</dbReference>
<evidence type="ECO:0000259" key="1">
    <source>
        <dbReference type="Pfam" id="PF08241"/>
    </source>
</evidence>
<sequence length="58" mass="6530">MKDNCFDGVFHVGSINTFEEQELAIREMLRVARPDAKIVIVDEGLDSSSEIQRGGRSY</sequence>
<protein>
    <recommendedName>
        <fullName evidence="1">Methyltransferase type 11 domain-containing protein</fullName>
    </recommendedName>
</protein>
<comment type="caution">
    <text evidence="2">The sequence shown here is derived from an EMBL/GenBank/DDBJ whole genome shotgun (WGS) entry which is preliminary data.</text>
</comment>
<accession>A0A2R7Y5B8</accession>
<name>A0A2R7Y5B8_9CREN</name>
<dbReference type="InterPro" id="IPR029063">
    <property type="entry name" value="SAM-dependent_MTases_sf"/>
</dbReference>
<dbReference type="SUPFAM" id="SSF53335">
    <property type="entry name" value="S-adenosyl-L-methionine-dependent methyltransferases"/>
    <property type="match status" value="1"/>
</dbReference>